<sequence>MSELEENLKLYEQPVFINLILLIFNITLFVFKLIFGILTKSVALQADAFDSMTDIVMCLTALIGILFTKKKPNEKFPYGYYKIENIISLMISLFIFITAFYIFLQSFLDIINYINGNLKIIDFSSSVFFFLIISLLASLLLALYLKLIGKKTHSPIIESEAKEKLFDIFISMSVLIDFLDWS</sequence>
<keyword evidence="4 6" id="KW-1133">Transmembrane helix</keyword>
<dbReference type="PANTHER" id="PTHR43840">
    <property type="entry name" value="MITOCHONDRIAL METAL TRANSPORTER 1-RELATED"/>
    <property type="match status" value="1"/>
</dbReference>
<dbReference type="PANTHER" id="PTHR43840:SF15">
    <property type="entry name" value="MITOCHONDRIAL METAL TRANSPORTER 1-RELATED"/>
    <property type="match status" value="1"/>
</dbReference>
<feature type="domain" description="Cation efflux protein transmembrane" evidence="7">
    <location>
        <begin position="20"/>
        <end position="176"/>
    </location>
</feature>
<dbReference type="InterPro" id="IPR050291">
    <property type="entry name" value="CDF_Transporter"/>
</dbReference>
<dbReference type="EMBL" id="BART01008712">
    <property type="protein sequence ID" value="GAG57034.1"/>
    <property type="molecule type" value="Genomic_DNA"/>
</dbReference>
<protein>
    <recommendedName>
        <fullName evidence="7">Cation efflux protein transmembrane domain-containing protein</fullName>
    </recommendedName>
</protein>
<evidence type="ECO:0000259" key="7">
    <source>
        <dbReference type="Pfam" id="PF01545"/>
    </source>
</evidence>
<comment type="caution">
    <text evidence="8">The sequence shown here is derived from an EMBL/GenBank/DDBJ whole genome shotgun (WGS) entry which is preliminary data.</text>
</comment>
<keyword evidence="3 6" id="KW-0812">Transmembrane</keyword>
<feature type="transmembrane region" description="Helical" evidence="6">
    <location>
        <begin position="80"/>
        <end position="103"/>
    </location>
</feature>
<dbReference type="SUPFAM" id="SSF161111">
    <property type="entry name" value="Cation efflux protein transmembrane domain-like"/>
    <property type="match status" value="1"/>
</dbReference>
<dbReference type="Pfam" id="PF01545">
    <property type="entry name" value="Cation_efflux"/>
    <property type="match status" value="1"/>
</dbReference>
<dbReference type="InterPro" id="IPR002524">
    <property type="entry name" value="Cation_efflux"/>
</dbReference>
<dbReference type="GO" id="GO:0008324">
    <property type="term" value="F:monoatomic cation transmembrane transporter activity"/>
    <property type="evidence" value="ECO:0007669"/>
    <property type="project" value="InterPro"/>
</dbReference>
<evidence type="ECO:0000256" key="2">
    <source>
        <dbReference type="ARBA" id="ARBA00022448"/>
    </source>
</evidence>
<dbReference type="AlphaFoldDB" id="X0YLE1"/>
<evidence type="ECO:0000256" key="1">
    <source>
        <dbReference type="ARBA" id="ARBA00004141"/>
    </source>
</evidence>
<accession>X0YLE1</accession>
<comment type="subcellular location">
    <subcellularLocation>
        <location evidence="1">Membrane</location>
        <topology evidence="1">Multi-pass membrane protein</topology>
    </subcellularLocation>
</comment>
<keyword evidence="2" id="KW-0813">Transport</keyword>
<evidence type="ECO:0000256" key="4">
    <source>
        <dbReference type="ARBA" id="ARBA00022989"/>
    </source>
</evidence>
<name>X0YLE1_9ZZZZ</name>
<feature type="transmembrane region" description="Helical" evidence="6">
    <location>
        <begin position="51"/>
        <end position="68"/>
    </location>
</feature>
<dbReference type="InterPro" id="IPR058533">
    <property type="entry name" value="Cation_efflux_TM"/>
</dbReference>
<proteinExistence type="predicted"/>
<organism evidence="8">
    <name type="scientific">marine sediment metagenome</name>
    <dbReference type="NCBI Taxonomy" id="412755"/>
    <lineage>
        <taxon>unclassified sequences</taxon>
        <taxon>metagenomes</taxon>
        <taxon>ecological metagenomes</taxon>
    </lineage>
</organism>
<feature type="transmembrane region" description="Helical" evidence="6">
    <location>
        <begin position="123"/>
        <end position="145"/>
    </location>
</feature>
<dbReference type="GO" id="GO:0016020">
    <property type="term" value="C:membrane"/>
    <property type="evidence" value="ECO:0007669"/>
    <property type="project" value="UniProtKB-SubCell"/>
</dbReference>
<evidence type="ECO:0000313" key="8">
    <source>
        <dbReference type="EMBL" id="GAG57034.1"/>
    </source>
</evidence>
<dbReference type="Gene3D" id="1.20.1510.10">
    <property type="entry name" value="Cation efflux protein transmembrane domain"/>
    <property type="match status" value="1"/>
</dbReference>
<dbReference type="NCBIfam" id="TIGR01297">
    <property type="entry name" value="CDF"/>
    <property type="match status" value="1"/>
</dbReference>
<reference evidence="8" key="1">
    <citation type="journal article" date="2014" name="Front. Microbiol.">
        <title>High frequency of phylogenetically diverse reductive dehalogenase-homologous genes in deep subseafloor sedimentary metagenomes.</title>
        <authorList>
            <person name="Kawai M."/>
            <person name="Futagami T."/>
            <person name="Toyoda A."/>
            <person name="Takaki Y."/>
            <person name="Nishi S."/>
            <person name="Hori S."/>
            <person name="Arai W."/>
            <person name="Tsubouchi T."/>
            <person name="Morono Y."/>
            <person name="Uchiyama I."/>
            <person name="Ito T."/>
            <person name="Fujiyama A."/>
            <person name="Inagaki F."/>
            <person name="Takami H."/>
        </authorList>
    </citation>
    <scope>NUCLEOTIDE SEQUENCE</scope>
    <source>
        <strain evidence="8">Expedition CK06-06</strain>
    </source>
</reference>
<dbReference type="InterPro" id="IPR027469">
    <property type="entry name" value="Cation_efflux_TMD_sf"/>
</dbReference>
<evidence type="ECO:0000256" key="3">
    <source>
        <dbReference type="ARBA" id="ARBA00022692"/>
    </source>
</evidence>
<evidence type="ECO:0000256" key="6">
    <source>
        <dbReference type="SAM" id="Phobius"/>
    </source>
</evidence>
<evidence type="ECO:0000256" key="5">
    <source>
        <dbReference type="ARBA" id="ARBA00023136"/>
    </source>
</evidence>
<gene>
    <name evidence="8" type="ORF">S01H4_19521</name>
</gene>
<keyword evidence="5 6" id="KW-0472">Membrane</keyword>
<feature type="transmembrane region" description="Helical" evidence="6">
    <location>
        <begin position="15"/>
        <end position="39"/>
    </location>
</feature>